<feature type="non-terminal residue" evidence="1">
    <location>
        <position position="31"/>
    </location>
</feature>
<proteinExistence type="predicted"/>
<accession>D2I494</accession>
<sequence length="31" mass="3476">RGEPFTTWKMSRAAIPIFVCFLLNLAQNPGP</sequence>
<evidence type="ECO:0000313" key="1">
    <source>
        <dbReference type="EMBL" id="EFB23865.1"/>
    </source>
</evidence>
<gene>
    <name evidence="1" type="ORF">PANDA_020398</name>
</gene>
<dbReference type="AlphaFoldDB" id="D2I494"/>
<dbReference type="InParanoid" id="D2I494"/>
<dbReference type="EMBL" id="GL194440">
    <property type="protein sequence ID" value="EFB23865.1"/>
    <property type="molecule type" value="Genomic_DNA"/>
</dbReference>
<reference evidence="1" key="1">
    <citation type="journal article" date="2010" name="Nature">
        <title>The sequence and de novo assembly of the giant panda genome.</title>
        <authorList>
            <person name="Li R."/>
            <person name="Fan W."/>
            <person name="Tian G."/>
            <person name="Zhu H."/>
            <person name="He L."/>
            <person name="Cai J."/>
            <person name="Huang Q."/>
            <person name="Cai Q."/>
            <person name="Li B."/>
            <person name="Bai Y."/>
            <person name="Zhang Z."/>
            <person name="Zhang Y."/>
            <person name="Wang W."/>
            <person name="Li J."/>
            <person name="Wei F."/>
            <person name="Li H."/>
            <person name="Jian M."/>
            <person name="Li J."/>
            <person name="Zhang Z."/>
            <person name="Nielsen R."/>
            <person name="Li D."/>
            <person name="Gu W."/>
            <person name="Yang Z."/>
            <person name="Xuan Z."/>
            <person name="Ryder O.A."/>
            <person name="Leung F.C."/>
            <person name="Zhou Y."/>
            <person name="Cao J."/>
            <person name="Sun X."/>
            <person name="Fu Y."/>
            <person name="Fang X."/>
            <person name="Guo X."/>
            <person name="Wang B."/>
            <person name="Hou R."/>
            <person name="Shen F."/>
            <person name="Mu B."/>
            <person name="Ni P."/>
            <person name="Lin R."/>
            <person name="Qian W."/>
            <person name="Wang G."/>
            <person name="Yu C."/>
            <person name="Nie W."/>
            <person name="Wang J."/>
            <person name="Wu Z."/>
            <person name="Liang H."/>
            <person name="Min J."/>
            <person name="Wu Q."/>
            <person name="Cheng S."/>
            <person name="Ruan J."/>
            <person name="Wang M."/>
            <person name="Shi Z."/>
            <person name="Wen M."/>
            <person name="Liu B."/>
            <person name="Ren X."/>
            <person name="Zheng H."/>
            <person name="Dong D."/>
            <person name="Cook K."/>
            <person name="Shan G."/>
            <person name="Zhang H."/>
            <person name="Kosiol C."/>
            <person name="Xie X."/>
            <person name="Lu Z."/>
            <person name="Zheng H."/>
            <person name="Li Y."/>
            <person name="Steiner C.C."/>
            <person name="Lam T.T."/>
            <person name="Lin S."/>
            <person name="Zhang Q."/>
            <person name="Li G."/>
            <person name="Tian J."/>
            <person name="Gong T."/>
            <person name="Liu H."/>
            <person name="Zhang D."/>
            <person name="Fang L."/>
            <person name="Ye C."/>
            <person name="Zhang J."/>
            <person name="Hu W."/>
            <person name="Xu A."/>
            <person name="Ren Y."/>
            <person name="Zhang G."/>
            <person name="Bruford M.W."/>
            <person name="Li Q."/>
            <person name="Ma L."/>
            <person name="Guo Y."/>
            <person name="An N."/>
            <person name="Hu Y."/>
            <person name="Zheng Y."/>
            <person name="Shi Y."/>
            <person name="Li Z."/>
            <person name="Liu Q."/>
            <person name="Chen Y."/>
            <person name="Zhao J."/>
            <person name="Qu N."/>
            <person name="Zhao S."/>
            <person name="Tian F."/>
            <person name="Wang X."/>
            <person name="Wang H."/>
            <person name="Xu L."/>
            <person name="Liu X."/>
            <person name="Vinar T."/>
            <person name="Wang Y."/>
            <person name="Lam T.W."/>
            <person name="Yiu S.M."/>
            <person name="Liu S."/>
            <person name="Zhang H."/>
            <person name="Li D."/>
            <person name="Huang Y."/>
            <person name="Wang X."/>
            <person name="Yang G."/>
            <person name="Jiang Z."/>
            <person name="Wang J."/>
            <person name="Qin N."/>
            <person name="Li L."/>
            <person name="Li J."/>
            <person name="Bolund L."/>
            <person name="Kristiansen K."/>
            <person name="Wong G.K."/>
            <person name="Olson M."/>
            <person name="Zhang X."/>
            <person name="Li S."/>
            <person name="Yang H."/>
            <person name="Wang J."/>
            <person name="Wang J."/>
        </authorList>
    </citation>
    <scope>NUCLEOTIDE SEQUENCE [LARGE SCALE GENOMIC DNA]</scope>
</reference>
<organism evidence="1">
    <name type="scientific">Ailuropoda melanoleuca</name>
    <name type="common">Giant panda</name>
    <dbReference type="NCBI Taxonomy" id="9646"/>
    <lineage>
        <taxon>Eukaryota</taxon>
        <taxon>Metazoa</taxon>
        <taxon>Chordata</taxon>
        <taxon>Craniata</taxon>
        <taxon>Vertebrata</taxon>
        <taxon>Euteleostomi</taxon>
        <taxon>Mammalia</taxon>
        <taxon>Eutheria</taxon>
        <taxon>Laurasiatheria</taxon>
        <taxon>Carnivora</taxon>
        <taxon>Caniformia</taxon>
        <taxon>Ursidae</taxon>
        <taxon>Ailuropoda</taxon>
    </lineage>
</organism>
<name>D2I494_AILME</name>
<protein>
    <submittedName>
        <fullName evidence="1">Uncharacterized protein</fullName>
    </submittedName>
</protein>
<feature type="non-terminal residue" evidence="1">
    <location>
        <position position="1"/>
    </location>
</feature>